<evidence type="ECO:0000256" key="3">
    <source>
        <dbReference type="ARBA" id="ARBA00023242"/>
    </source>
</evidence>
<name>A0ABR2EU60_9ROSI</name>
<feature type="region of interest" description="Disordered" evidence="4">
    <location>
        <begin position="1"/>
        <end position="22"/>
    </location>
</feature>
<protein>
    <submittedName>
        <fullName evidence="5">Uncharacterized protein</fullName>
    </submittedName>
</protein>
<keyword evidence="6" id="KW-1185">Reference proteome</keyword>
<sequence length="121" mass="14444">MATEERNRVSNGEDEQEDEKMEQFFALLRNFREARNKRKHELRQRDDEEETKKNKTSKSGDDERSSWVPKFEWEDFTAEIEFRRPLVVFPTPYNKKDDKNKKKQDEDDGLDLNLALSSASV</sequence>
<dbReference type="InterPro" id="IPR031425">
    <property type="entry name" value="NPR1/NH1-interacting"/>
</dbReference>
<reference evidence="5 6" key="1">
    <citation type="journal article" date="2024" name="G3 (Bethesda)">
        <title>Genome assembly of Hibiscus sabdariffa L. provides insights into metabolisms of medicinal natural products.</title>
        <authorList>
            <person name="Kim T."/>
        </authorList>
    </citation>
    <scope>NUCLEOTIDE SEQUENCE [LARGE SCALE GENOMIC DNA]</scope>
    <source>
        <strain evidence="5">TK-2024</strain>
        <tissue evidence="5">Old leaves</tissue>
    </source>
</reference>
<feature type="region of interest" description="Disordered" evidence="4">
    <location>
        <begin position="90"/>
        <end position="121"/>
    </location>
</feature>
<feature type="compositionally biased region" description="Basic and acidic residues" evidence="4">
    <location>
        <begin position="43"/>
        <end position="65"/>
    </location>
</feature>
<comment type="subcellular location">
    <subcellularLocation>
        <location evidence="1">Nucleus</location>
    </subcellularLocation>
</comment>
<comment type="caution">
    <text evidence="5">The sequence shown here is derived from an EMBL/GenBank/DDBJ whole genome shotgun (WGS) entry which is preliminary data.</text>
</comment>
<proteinExistence type="inferred from homology"/>
<dbReference type="EMBL" id="JBBPBM010000010">
    <property type="protein sequence ID" value="KAK8565568.1"/>
    <property type="molecule type" value="Genomic_DNA"/>
</dbReference>
<keyword evidence="3" id="KW-0539">Nucleus</keyword>
<organism evidence="5 6">
    <name type="scientific">Hibiscus sabdariffa</name>
    <name type="common">roselle</name>
    <dbReference type="NCBI Taxonomy" id="183260"/>
    <lineage>
        <taxon>Eukaryota</taxon>
        <taxon>Viridiplantae</taxon>
        <taxon>Streptophyta</taxon>
        <taxon>Embryophyta</taxon>
        <taxon>Tracheophyta</taxon>
        <taxon>Spermatophyta</taxon>
        <taxon>Magnoliopsida</taxon>
        <taxon>eudicotyledons</taxon>
        <taxon>Gunneridae</taxon>
        <taxon>Pentapetalae</taxon>
        <taxon>rosids</taxon>
        <taxon>malvids</taxon>
        <taxon>Malvales</taxon>
        <taxon>Malvaceae</taxon>
        <taxon>Malvoideae</taxon>
        <taxon>Hibiscus</taxon>
    </lineage>
</organism>
<feature type="region of interest" description="Disordered" evidence="4">
    <location>
        <begin position="37"/>
        <end position="65"/>
    </location>
</feature>
<dbReference type="Pfam" id="PF15699">
    <property type="entry name" value="NPR1_interact"/>
    <property type="match status" value="1"/>
</dbReference>
<evidence type="ECO:0000313" key="6">
    <source>
        <dbReference type="Proteomes" id="UP001472677"/>
    </source>
</evidence>
<comment type="similarity">
    <text evidence="2">Belongs to the NPR1-interactor family.</text>
</comment>
<dbReference type="Proteomes" id="UP001472677">
    <property type="component" value="Unassembled WGS sequence"/>
</dbReference>
<evidence type="ECO:0000256" key="1">
    <source>
        <dbReference type="ARBA" id="ARBA00004123"/>
    </source>
</evidence>
<evidence type="ECO:0000256" key="4">
    <source>
        <dbReference type="SAM" id="MobiDB-lite"/>
    </source>
</evidence>
<dbReference type="PANTHER" id="PTHR33669">
    <property type="entry name" value="PROTEIN NEGATIVE REGULATOR OF RESISTANCE"/>
    <property type="match status" value="1"/>
</dbReference>
<dbReference type="PANTHER" id="PTHR33669:SF27">
    <property type="entry name" value="PROTEIN NIM1-INTERACTING 1-LIKE"/>
    <property type="match status" value="1"/>
</dbReference>
<accession>A0ABR2EU60</accession>
<feature type="compositionally biased region" description="Basic and acidic residues" evidence="4">
    <location>
        <begin position="94"/>
        <end position="105"/>
    </location>
</feature>
<evidence type="ECO:0000256" key="2">
    <source>
        <dbReference type="ARBA" id="ARBA00009937"/>
    </source>
</evidence>
<evidence type="ECO:0000313" key="5">
    <source>
        <dbReference type="EMBL" id="KAK8565568.1"/>
    </source>
</evidence>
<gene>
    <name evidence="5" type="ORF">V6N12_059126</name>
</gene>